<evidence type="ECO:0000256" key="3">
    <source>
        <dbReference type="ARBA" id="ARBA00012601"/>
    </source>
</evidence>
<dbReference type="SUPFAM" id="SSF48208">
    <property type="entry name" value="Six-hairpin glycosidases"/>
    <property type="match status" value="1"/>
</dbReference>
<comment type="catalytic activity">
    <reaction evidence="1">
        <text>Endohydrolysis of (1-&gt;4)-beta-D-glucosidic linkages in cellulose, lichenin and cereal beta-D-glucans.</text>
        <dbReference type="EC" id="3.2.1.4"/>
    </reaction>
</comment>
<feature type="signal peptide" evidence="8">
    <location>
        <begin position="1"/>
        <end position="25"/>
    </location>
</feature>
<dbReference type="Proteomes" id="UP000030988">
    <property type="component" value="Unassembled WGS sequence"/>
</dbReference>
<evidence type="ECO:0000256" key="8">
    <source>
        <dbReference type="SAM" id="SignalP"/>
    </source>
</evidence>
<dbReference type="InterPro" id="IPR012341">
    <property type="entry name" value="6hp_glycosidase-like_sf"/>
</dbReference>
<dbReference type="PROSITE" id="PS51257">
    <property type="entry name" value="PROKAR_LIPOPROTEIN"/>
    <property type="match status" value="1"/>
</dbReference>
<keyword evidence="6" id="KW-0326">Glycosidase</keyword>
<organism evidence="9 10">
    <name type="scientific">Croceibacterium mercuriale</name>
    <dbReference type="NCBI Taxonomy" id="1572751"/>
    <lineage>
        <taxon>Bacteria</taxon>
        <taxon>Pseudomonadati</taxon>
        <taxon>Pseudomonadota</taxon>
        <taxon>Alphaproteobacteria</taxon>
        <taxon>Sphingomonadales</taxon>
        <taxon>Erythrobacteraceae</taxon>
        <taxon>Croceibacterium</taxon>
    </lineage>
</organism>
<sequence>MGTRVRQAVTRRLFCIGAATGVVSACIGSDSSASPPTPTPSPTQTGAVPVSWAGFGGRFLDPSGRVIDNGNKGVSHSEGQGYGMVMAAFAGDRDGFARMWEWTRTTLLRPEGLLSWRYDPAATPPVNDPNNATDGDILVAWALGVAGAKWKQRDWLAQAAIMRAAILARATVTLAGKRLLLPGVVGFVTGERATLNPAYYVWPALDAFHRQAAGEGWDRIIADGTWLLTQARFGQHQLPTDWVELASNGSLRPAPDRSPWFGFDAVRVPLYAQLGGRSGLARPAVEYWRARRGAGQVIPAWIDVTSGATAEYAASAGVEAIVALTAGGTAPATLSDDYYAAVLQVLATLRP</sequence>
<evidence type="ECO:0000256" key="7">
    <source>
        <dbReference type="ARBA" id="ARBA00023326"/>
    </source>
</evidence>
<gene>
    <name evidence="9" type="ORF">PK98_01615</name>
</gene>
<reference evidence="9 10" key="1">
    <citation type="submission" date="2014-11" db="EMBL/GenBank/DDBJ databases">
        <title>Draft genome sequence of Kirrobacter mercurialis.</title>
        <authorList>
            <person name="Coil D.A."/>
            <person name="Eisen J.A."/>
        </authorList>
    </citation>
    <scope>NUCLEOTIDE SEQUENCE [LARGE SCALE GENOMIC DNA]</scope>
    <source>
        <strain evidence="9 10">Coronado</strain>
    </source>
</reference>
<dbReference type="EC" id="3.2.1.4" evidence="3"/>
<keyword evidence="8" id="KW-0732">Signal</keyword>
<evidence type="ECO:0000256" key="2">
    <source>
        <dbReference type="ARBA" id="ARBA00009209"/>
    </source>
</evidence>
<evidence type="ECO:0000256" key="4">
    <source>
        <dbReference type="ARBA" id="ARBA00022801"/>
    </source>
</evidence>
<name>A0A0B2BZW3_9SPHN</name>
<keyword evidence="5" id="KW-0136">Cellulose degradation</keyword>
<dbReference type="EMBL" id="JTDN01000001">
    <property type="protein sequence ID" value="KHL25430.1"/>
    <property type="molecule type" value="Genomic_DNA"/>
</dbReference>
<evidence type="ECO:0000313" key="9">
    <source>
        <dbReference type="EMBL" id="KHL25430.1"/>
    </source>
</evidence>
<accession>A0A0B2BZW3</accession>
<dbReference type="OrthoDB" id="9766708at2"/>
<evidence type="ECO:0000256" key="6">
    <source>
        <dbReference type="ARBA" id="ARBA00023295"/>
    </source>
</evidence>
<dbReference type="Gene3D" id="1.50.10.10">
    <property type="match status" value="1"/>
</dbReference>
<evidence type="ECO:0000256" key="5">
    <source>
        <dbReference type="ARBA" id="ARBA00023001"/>
    </source>
</evidence>
<comment type="caution">
    <text evidence="9">The sequence shown here is derived from an EMBL/GenBank/DDBJ whole genome shotgun (WGS) entry which is preliminary data.</text>
</comment>
<keyword evidence="4" id="KW-0378">Hydrolase</keyword>
<feature type="chain" id="PRO_5002067865" description="cellulase" evidence="8">
    <location>
        <begin position="26"/>
        <end position="351"/>
    </location>
</feature>
<proteinExistence type="inferred from homology"/>
<evidence type="ECO:0000256" key="1">
    <source>
        <dbReference type="ARBA" id="ARBA00000966"/>
    </source>
</evidence>
<protein>
    <recommendedName>
        <fullName evidence="3">cellulase</fullName>
        <ecNumber evidence="3">3.2.1.4</ecNumber>
    </recommendedName>
</protein>
<dbReference type="GO" id="GO:0030245">
    <property type="term" value="P:cellulose catabolic process"/>
    <property type="evidence" value="ECO:0007669"/>
    <property type="project" value="UniProtKB-KW"/>
</dbReference>
<dbReference type="Pfam" id="PF01270">
    <property type="entry name" value="Glyco_hydro_8"/>
    <property type="match status" value="1"/>
</dbReference>
<dbReference type="STRING" id="1572751.PK98_01615"/>
<dbReference type="RefSeq" id="WP_039093784.1">
    <property type="nucleotide sequence ID" value="NZ_JTDN01000001.1"/>
</dbReference>
<evidence type="ECO:0000313" key="10">
    <source>
        <dbReference type="Proteomes" id="UP000030988"/>
    </source>
</evidence>
<dbReference type="PRINTS" id="PR00735">
    <property type="entry name" value="GLHYDRLASE8"/>
</dbReference>
<dbReference type="InterPro" id="IPR008928">
    <property type="entry name" value="6-hairpin_glycosidase_sf"/>
</dbReference>
<keyword evidence="7" id="KW-0624">Polysaccharide degradation</keyword>
<comment type="similarity">
    <text evidence="2">Belongs to the glycosyl hydrolase 8 (cellulase D) family.</text>
</comment>
<dbReference type="GO" id="GO:0008810">
    <property type="term" value="F:cellulase activity"/>
    <property type="evidence" value="ECO:0007669"/>
    <property type="project" value="UniProtKB-EC"/>
</dbReference>
<keyword evidence="10" id="KW-1185">Reference proteome</keyword>
<keyword evidence="7" id="KW-0119">Carbohydrate metabolism</keyword>
<dbReference type="InterPro" id="IPR002037">
    <property type="entry name" value="Glyco_hydro_8"/>
</dbReference>
<dbReference type="AlphaFoldDB" id="A0A0B2BZW3"/>